<gene>
    <name evidence="12" type="primary">ctaA</name>
    <name evidence="13" type="ORF">HHL28_16270</name>
</gene>
<dbReference type="Proteomes" id="UP000501891">
    <property type="component" value="Chromosome"/>
</dbReference>
<evidence type="ECO:0000256" key="4">
    <source>
        <dbReference type="ARBA" id="ARBA00022723"/>
    </source>
</evidence>
<comment type="pathway">
    <text evidence="10 12">Porphyrin-containing compound metabolism; heme A biosynthesis; heme A from heme O: step 1/1.</text>
</comment>
<evidence type="ECO:0000313" key="13">
    <source>
        <dbReference type="EMBL" id="QJE74936.1"/>
    </source>
</evidence>
<keyword evidence="9 12" id="KW-0472">Membrane</keyword>
<dbReference type="HAMAP" id="MF_01665">
    <property type="entry name" value="HemeA_synth_type2"/>
    <property type="match status" value="1"/>
</dbReference>
<sequence length="351" mass="38575">MGRRADRASASTRTVAAWLLTCAAMVFAMAIIGAITRLTESGLSITEWKPITGAIPPLTEAQWLVAFEKYRQIPEYQLINKGMSLEEFKFIFFWEWFHRLWGRLIGLVFLVPFVWFWATGRLSRPLVPKLLGIFALGGLQGFIGWFMVQSGLSVRTDVSHYRLALHLGMALVLYGMLLWVALGLLDPRPLAHRAAQAVSLRRHGKAALALVAVTVVWGAFVAGLDAGFAYNTWPLMNGTFAPPEMWTLSPLWSNLVENTAAVQFTHRWLAILTAAVVLAYAWRIGQQADLDARTKKVALGLSGAVLLQVLLGIATLLAAVPVALGAAHQGGAILVITLLVWTLHEFRKPAA</sequence>
<feature type="transmembrane region" description="Helical" evidence="12">
    <location>
        <begin position="130"/>
        <end position="148"/>
    </location>
</feature>
<reference evidence="13" key="1">
    <citation type="submission" date="2020-04" db="EMBL/GenBank/DDBJ databases">
        <title>A desert anoxygenic phototrophic bacterium fixes CO2 using RubisCO under aerobic conditions.</title>
        <authorList>
            <person name="Tang K."/>
        </authorList>
    </citation>
    <scope>NUCLEOTIDE SEQUENCE [LARGE SCALE GENOMIC DNA]</scope>
    <source>
        <strain evidence="13">MIMtkB3</strain>
    </source>
</reference>
<evidence type="ECO:0000313" key="14">
    <source>
        <dbReference type="Proteomes" id="UP000501891"/>
    </source>
</evidence>
<feature type="transmembrane region" description="Helical" evidence="12">
    <location>
        <begin position="268"/>
        <end position="285"/>
    </location>
</feature>
<dbReference type="KEGG" id="acru:HHL28_16270"/>
<dbReference type="PANTHER" id="PTHR23289">
    <property type="entry name" value="CYTOCHROME C OXIDASE ASSEMBLY PROTEIN COX15"/>
    <property type="match status" value="1"/>
</dbReference>
<dbReference type="GO" id="GO:0120547">
    <property type="term" value="F:heme A synthase activity"/>
    <property type="evidence" value="ECO:0007669"/>
    <property type="project" value="UniProtKB-EC"/>
</dbReference>
<evidence type="ECO:0000256" key="2">
    <source>
        <dbReference type="ARBA" id="ARBA00004141"/>
    </source>
</evidence>
<keyword evidence="6 12" id="KW-0560">Oxidoreductase</keyword>
<evidence type="ECO:0000256" key="10">
    <source>
        <dbReference type="ARBA" id="ARBA00044501"/>
    </source>
</evidence>
<feature type="transmembrane region" description="Helical" evidence="12">
    <location>
        <begin position="297"/>
        <end position="320"/>
    </location>
</feature>
<keyword evidence="12" id="KW-1003">Cell membrane</keyword>
<dbReference type="GO" id="GO:0006784">
    <property type="term" value="P:heme A biosynthetic process"/>
    <property type="evidence" value="ECO:0007669"/>
    <property type="project" value="UniProtKB-UniRule"/>
</dbReference>
<dbReference type="GO" id="GO:0046872">
    <property type="term" value="F:metal ion binding"/>
    <property type="evidence" value="ECO:0007669"/>
    <property type="project" value="UniProtKB-KW"/>
</dbReference>
<feature type="binding site" description="axial binding residue" evidence="12">
    <location>
        <position position="266"/>
    </location>
    <ligand>
        <name>heme</name>
        <dbReference type="ChEBI" id="CHEBI:30413"/>
    </ligand>
    <ligandPart>
        <name>Fe</name>
        <dbReference type="ChEBI" id="CHEBI:18248"/>
    </ligandPart>
</feature>
<feature type="transmembrane region" description="Helical" evidence="12">
    <location>
        <begin position="206"/>
        <end position="230"/>
    </location>
</feature>
<dbReference type="EMBL" id="CP051775">
    <property type="protein sequence ID" value="QJE74936.1"/>
    <property type="molecule type" value="Genomic_DNA"/>
</dbReference>
<keyword evidence="8 12" id="KW-0350">Heme biosynthesis</keyword>
<comment type="catalytic activity">
    <reaction evidence="11">
        <text>Fe(II)-heme o + 2 A + H2O = Fe(II)-heme a + 2 AH2</text>
        <dbReference type="Rhea" id="RHEA:63388"/>
        <dbReference type="ChEBI" id="CHEBI:13193"/>
        <dbReference type="ChEBI" id="CHEBI:15377"/>
        <dbReference type="ChEBI" id="CHEBI:17499"/>
        <dbReference type="ChEBI" id="CHEBI:60530"/>
        <dbReference type="ChEBI" id="CHEBI:61715"/>
        <dbReference type="EC" id="1.17.99.9"/>
    </reaction>
    <physiologicalReaction direction="left-to-right" evidence="11">
        <dbReference type="Rhea" id="RHEA:63389"/>
    </physiologicalReaction>
</comment>
<dbReference type="InterPro" id="IPR023754">
    <property type="entry name" value="HemeA_Synthase_type2"/>
</dbReference>
<keyword evidence="7 12" id="KW-0408">Iron</keyword>
<comment type="cofactor">
    <cofactor evidence="1 12">
        <name>heme b</name>
        <dbReference type="ChEBI" id="CHEBI:60344"/>
    </cofactor>
</comment>
<protein>
    <recommendedName>
        <fullName evidence="12">Heme A synthase</fullName>
        <shortName evidence="12">HAS</shortName>
        <ecNumber evidence="12">1.17.99.9</ecNumber>
    </recommendedName>
    <alternativeName>
        <fullName evidence="12">Cytochrome aa3-controlling protein</fullName>
    </alternativeName>
</protein>
<dbReference type="PANTHER" id="PTHR23289:SF2">
    <property type="entry name" value="CYTOCHROME C OXIDASE ASSEMBLY PROTEIN COX15 HOMOLOG"/>
    <property type="match status" value="1"/>
</dbReference>
<keyword evidence="4 12" id="KW-0479">Metal-binding</keyword>
<evidence type="ECO:0000256" key="6">
    <source>
        <dbReference type="ARBA" id="ARBA00023002"/>
    </source>
</evidence>
<accession>A0A858RDE0</accession>
<dbReference type="EC" id="1.17.99.9" evidence="12"/>
<comment type="subunit">
    <text evidence="12">Interacts with CtaB.</text>
</comment>
<evidence type="ECO:0000256" key="1">
    <source>
        <dbReference type="ARBA" id="ARBA00001970"/>
    </source>
</evidence>
<evidence type="ECO:0000256" key="11">
    <source>
        <dbReference type="ARBA" id="ARBA00048044"/>
    </source>
</evidence>
<evidence type="ECO:0000256" key="5">
    <source>
        <dbReference type="ARBA" id="ARBA00022989"/>
    </source>
</evidence>
<feature type="transmembrane region" description="Helical" evidence="12">
    <location>
        <begin position="163"/>
        <end position="185"/>
    </location>
</feature>
<dbReference type="InterPro" id="IPR003780">
    <property type="entry name" value="COX15/CtaA_fam"/>
</dbReference>
<feature type="binding site" description="axial binding residue" evidence="12">
    <location>
        <position position="328"/>
    </location>
    <ligand>
        <name>heme</name>
        <dbReference type="ChEBI" id="CHEBI:30413"/>
    </ligand>
    <ligandPart>
        <name>Fe</name>
        <dbReference type="ChEBI" id="CHEBI:18248"/>
    </ligandPart>
</feature>
<proteinExistence type="inferred from homology"/>
<dbReference type="AlphaFoldDB" id="A0A858RDE0"/>
<dbReference type="GO" id="GO:0005886">
    <property type="term" value="C:plasma membrane"/>
    <property type="evidence" value="ECO:0007669"/>
    <property type="project" value="UniProtKB-SubCell"/>
</dbReference>
<keyword evidence="14" id="KW-1185">Reference proteome</keyword>
<comment type="similarity">
    <text evidence="12">Belongs to the COX15/CtaA family. Type 2 subfamily.</text>
</comment>
<comment type="subcellular location">
    <subcellularLocation>
        <location evidence="12">Cell membrane</location>
        <topology evidence="12">Multi-pass membrane protein</topology>
    </subcellularLocation>
    <subcellularLocation>
        <location evidence="2">Membrane</location>
        <topology evidence="2">Multi-pass membrane protein</topology>
    </subcellularLocation>
</comment>
<comment type="function">
    <text evidence="12">Catalyzes the conversion of heme O to heme A by two successive hydroxylations of the methyl group at C8. The first hydroxylation forms heme I, the second hydroxylation results in an unstable dihydroxymethyl group, which spontaneously dehydrates, resulting in the formyl group of heme A.</text>
</comment>
<dbReference type="Pfam" id="PF02628">
    <property type="entry name" value="COX15-CtaA"/>
    <property type="match status" value="1"/>
</dbReference>
<dbReference type="UniPathway" id="UPA00269">
    <property type="reaction ID" value="UER00713"/>
</dbReference>
<evidence type="ECO:0000256" key="3">
    <source>
        <dbReference type="ARBA" id="ARBA00022692"/>
    </source>
</evidence>
<organism evidence="13 14">
    <name type="scientific">Aerophototrophica crusticola</name>
    <dbReference type="NCBI Taxonomy" id="1709002"/>
    <lineage>
        <taxon>Bacteria</taxon>
        <taxon>Pseudomonadati</taxon>
        <taxon>Pseudomonadota</taxon>
        <taxon>Alphaproteobacteria</taxon>
        <taxon>Rhodospirillales</taxon>
        <taxon>Rhodospirillaceae</taxon>
        <taxon>Aerophototrophica</taxon>
    </lineage>
</organism>
<evidence type="ECO:0000256" key="12">
    <source>
        <dbReference type="HAMAP-Rule" id="MF_01665"/>
    </source>
</evidence>
<dbReference type="GO" id="GO:0016653">
    <property type="term" value="F:oxidoreductase activity, acting on NAD(P)H, heme protein as acceptor"/>
    <property type="evidence" value="ECO:0007669"/>
    <property type="project" value="TreeGrafter"/>
</dbReference>
<evidence type="ECO:0000256" key="8">
    <source>
        <dbReference type="ARBA" id="ARBA00023133"/>
    </source>
</evidence>
<feature type="transmembrane region" description="Helical" evidence="12">
    <location>
        <begin position="326"/>
        <end position="343"/>
    </location>
</feature>
<feature type="transmembrane region" description="Helical" evidence="12">
    <location>
        <begin position="100"/>
        <end position="118"/>
    </location>
</feature>
<keyword evidence="5 12" id="KW-1133">Transmembrane helix</keyword>
<keyword evidence="3 12" id="KW-0812">Transmembrane</keyword>
<evidence type="ECO:0000256" key="7">
    <source>
        <dbReference type="ARBA" id="ARBA00023004"/>
    </source>
</evidence>
<evidence type="ECO:0000256" key="9">
    <source>
        <dbReference type="ARBA" id="ARBA00023136"/>
    </source>
</evidence>
<name>A0A858RDE0_9PROT</name>
<feature type="transmembrane region" description="Helical" evidence="12">
    <location>
        <begin position="12"/>
        <end position="35"/>
    </location>
</feature>